<feature type="compositionally biased region" description="Polar residues" evidence="1">
    <location>
        <begin position="462"/>
        <end position="486"/>
    </location>
</feature>
<protein>
    <submittedName>
        <fullName evidence="2">Uncharacterized protein</fullName>
    </submittedName>
</protein>
<dbReference type="AlphaFoldDB" id="A0A6A5DMX0"/>
<dbReference type="InterPro" id="IPR027883">
    <property type="entry name" value="Redic1-like"/>
</dbReference>
<gene>
    <name evidence="2" type="ORF">PFLUV_G00265920</name>
</gene>
<dbReference type="PANTHER" id="PTHR35158:SF1">
    <property type="entry name" value="CDNA SEQUENCE CN725425"/>
    <property type="match status" value="1"/>
</dbReference>
<keyword evidence="3" id="KW-1185">Reference proteome</keyword>
<feature type="region of interest" description="Disordered" evidence="1">
    <location>
        <begin position="414"/>
        <end position="440"/>
    </location>
</feature>
<organism evidence="2 3">
    <name type="scientific">Perca fluviatilis</name>
    <name type="common">European perch</name>
    <dbReference type="NCBI Taxonomy" id="8168"/>
    <lineage>
        <taxon>Eukaryota</taxon>
        <taxon>Metazoa</taxon>
        <taxon>Chordata</taxon>
        <taxon>Craniata</taxon>
        <taxon>Vertebrata</taxon>
        <taxon>Euteleostomi</taxon>
        <taxon>Actinopterygii</taxon>
        <taxon>Neopterygii</taxon>
        <taxon>Teleostei</taxon>
        <taxon>Neoteleostei</taxon>
        <taxon>Acanthomorphata</taxon>
        <taxon>Eupercaria</taxon>
        <taxon>Perciformes</taxon>
        <taxon>Percoidei</taxon>
        <taxon>Percidae</taxon>
        <taxon>Percinae</taxon>
        <taxon>Perca</taxon>
    </lineage>
</organism>
<feature type="compositionally biased region" description="Basic and acidic residues" evidence="1">
    <location>
        <begin position="626"/>
        <end position="644"/>
    </location>
</feature>
<proteinExistence type="predicted"/>
<name>A0A6A5DMX0_PERFL</name>
<dbReference type="PANTHER" id="PTHR35158">
    <property type="entry name" value="CDNA SEQUENCE CN725425"/>
    <property type="match status" value="1"/>
</dbReference>
<accession>A0A6A5DMX0</accession>
<evidence type="ECO:0000313" key="2">
    <source>
        <dbReference type="EMBL" id="KAF1372487.1"/>
    </source>
</evidence>
<feature type="compositionally biased region" description="Polar residues" evidence="1">
    <location>
        <begin position="591"/>
        <end position="602"/>
    </location>
</feature>
<feature type="region of interest" description="Disordered" evidence="1">
    <location>
        <begin position="462"/>
        <end position="518"/>
    </location>
</feature>
<dbReference type="Proteomes" id="UP000465112">
    <property type="component" value="Chromosome 23"/>
</dbReference>
<dbReference type="EMBL" id="VHII01000023">
    <property type="protein sequence ID" value="KAF1372487.1"/>
    <property type="molecule type" value="Genomic_DNA"/>
</dbReference>
<feature type="region of interest" description="Disordered" evidence="1">
    <location>
        <begin position="545"/>
        <end position="644"/>
    </location>
</feature>
<comment type="caution">
    <text evidence="2">The sequence shown here is derived from an EMBL/GenBank/DDBJ whole genome shotgun (WGS) entry which is preliminary data.</text>
</comment>
<evidence type="ECO:0000256" key="1">
    <source>
        <dbReference type="SAM" id="MobiDB-lite"/>
    </source>
</evidence>
<evidence type="ECO:0000313" key="3">
    <source>
        <dbReference type="Proteomes" id="UP000465112"/>
    </source>
</evidence>
<reference evidence="2 3" key="1">
    <citation type="submission" date="2019-06" db="EMBL/GenBank/DDBJ databases">
        <title>A chromosome-scale genome assembly of the European perch, Perca fluviatilis.</title>
        <authorList>
            <person name="Roques C."/>
            <person name="Zahm M."/>
            <person name="Cabau C."/>
            <person name="Klopp C."/>
            <person name="Bouchez O."/>
            <person name="Donnadieu C."/>
            <person name="Kuhl H."/>
            <person name="Gislard M."/>
            <person name="Guendouz S."/>
            <person name="Journot L."/>
            <person name="Haffray P."/>
            <person name="Bestin A."/>
            <person name="Morvezen R."/>
            <person name="Feron R."/>
            <person name="Wen M."/>
            <person name="Jouanno E."/>
            <person name="Herpin A."/>
            <person name="Schartl M."/>
            <person name="Postlethwait J."/>
            <person name="Schaerlinger B."/>
            <person name="Chardard D."/>
            <person name="Lecocq T."/>
            <person name="Poncet C."/>
            <person name="Jaffrelo L."/>
            <person name="Lampietro C."/>
            <person name="Guiguen Y."/>
        </authorList>
    </citation>
    <scope>NUCLEOTIDE SEQUENCE [LARGE SCALE GENOMIC DNA]</scope>
    <source>
        <tissue evidence="2">Blood</tissue>
    </source>
</reference>
<sequence length="690" mass="76150">MNWVGGSRNRFVVKNDAKKQREFFVKRKMQQKLKNLGIALPVSPRGTSSGSMDLMTLFIVNQIAAKKENKDPPKVAVLSSTKIGSKHKRNEPLVLPMSPCSPSQLCLVEGQPQYSVQVTRNRKHVIPQGFKCRQLSPVLESAFSDNSASDYLPPITDPLSPFSSTSTSSGQVNLGQQVFTGMFPLQRSQMQPQLSPHYTSGLEQIKFQPFSQPRGMTDCIPWSCGSNPAPYQPETPTAPRVLFRSPEPDKTEAHRDQARHGVAFCLNQPEDKEPMLDFTLNQSEAEQHFEGDVFRGFSTEECEREAVHFGRGNSKIYLKDETPAPQTVPDPQRMVVEGSDHIHLSNCTDMHFSCREHDNGPMNDCEYSPSYSCSGGYRSSDSNDDEECCQPCLQAASSYMDQACCADSLNPNQGTQHTQGNPKQRHTKPRPPTPLLKPKMNSREINQKVMENVSFQVKALESNSRQKGSNTAQCASPQAPAQTPSSELCKCKRTSSETRDAGTQTAGSPAAETRHASTQCSLVADGATEATGFNLWRPPVDVSVRHPATGRRTDTAAEPGTRTPLSGEARSGEKHTPWTKKKSTAGFLPGSSITNKCTANNSKDGKVILQRPRNPFPDAPSTTGIRGKENREGRDERGQQENGRLIKDLSSEVREEVTSATRANRLSEEGDTLQEIADILLMLKQRKEVM</sequence>